<sequence length="337" mass="38740">MQPNDNPQLSIPSPLAQSSKRHLPQDRDPCVDNSKRQRPNVNKSIQKLTYSDVTESPGSSFTLGEILQSTNNTDNVEFFQSSLDPSPREPQDPYDDLFDDLELDQYLESITGPTPIERSGPTTYLDDTDEFDLEQFDEDALEELLKQDAWQEPQQPPSSVLRTWSRNSRPAGEYDPQLQRSSPYPSSYIPESSIEYTLLPEEINWRAVQEHTRQQSKPVSTVESSTTNRSKIPEHESRPVEQKTWISSQPRSSAPTKTHTSTVFTGQLLLKPFKTFFDLQELLDAKAQMFRNQPDIIFELFARVTYSGRENFHKKQYFRFRSLLKECPPYLNGALLG</sequence>
<feature type="compositionally biased region" description="Polar residues" evidence="1">
    <location>
        <begin position="39"/>
        <end position="63"/>
    </location>
</feature>
<evidence type="ECO:0000313" key="3">
    <source>
        <dbReference type="Proteomes" id="UP000037904"/>
    </source>
</evidence>
<feature type="compositionally biased region" description="Polar residues" evidence="1">
    <location>
        <begin position="215"/>
        <end position="230"/>
    </location>
</feature>
<dbReference type="Proteomes" id="UP000037904">
    <property type="component" value="Unassembled WGS sequence"/>
</dbReference>
<feature type="compositionally biased region" description="Basic and acidic residues" evidence="1">
    <location>
        <begin position="231"/>
        <end position="241"/>
    </location>
</feature>
<dbReference type="EMBL" id="JXCE01000016">
    <property type="protein sequence ID" value="KPA45240.1"/>
    <property type="molecule type" value="Genomic_DNA"/>
</dbReference>
<feature type="compositionally biased region" description="Basic and acidic residues" evidence="1">
    <location>
        <begin position="23"/>
        <end position="35"/>
    </location>
</feature>
<gene>
    <name evidence="2" type="ORF">FLAG1_01904</name>
</gene>
<protein>
    <submittedName>
        <fullName evidence="2">Uncharacterized protein</fullName>
    </submittedName>
</protein>
<accession>A0A0M9F3L5</accession>
<comment type="caution">
    <text evidence="2">The sequence shown here is derived from an EMBL/GenBank/DDBJ whole genome shotgun (WGS) entry which is preliminary data.</text>
</comment>
<organism evidence="2 3">
    <name type="scientific">Fusarium langsethiae</name>
    <dbReference type="NCBI Taxonomy" id="179993"/>
    <lineage>
        <taxon>Eukaryota</taxon>
        <taxon>Fungi</taxon>
        <taxon>Dikarya</taxon>
        <taxon>Ascomycota</taxon>
        <taxon>Pezizomycotina</taxon>
        <taxon>Sordariomycetes</taxon>
        <taxon>Hypocreomycetidae</taxon>
        <taxon>Hypocreales</taxon>
        <taxon>Nectriaceae</taxon>
        <taxon>Fusarium</taxon>
    </lineage>
</organism>
<name>A0A0M9F3L5_FUSLA</name>
<feature type="region of interest" description="Disordered" evidence="1">
    <location>
        <begin position="77"/>
        <end position="130"/>
    </location>
</feature>
<keyword evidence="3" id="KW-1185">Reference proteome</keyword>
<feature type="region of interest" description="Disordered" evidence="1">
    <location>
        <begin position="209"/>
        <end position="259"/>
    </location>
</feature>
<feature type="compositionally biased region" description="Polar residues" evidence="1">
    <location>
        <begin position="244"/>
        <end position="259"/>
    </location>
</feature>
<feature type="region of interest" description="Disordered" evidence="1">
    <location>
        <begin position="145"/>
        <end position="186"/>
    </location>
</feature>
<feature type="region of interest" description="Disordered" evidence="1">
    <location>
        <begin position="1"/>
        <end position="63"/>
    </location>
</feature>
<feature type="compositionally biased region" description="Acidic residues" evidence="1">
    <location>
        <begin position="92"/>
        <end position="105"/>
    </location>
</feature>
<feature type="compositionally biased region" description="Polar residues" evidence="1">
    <location>
        <begin position="157"/>
        <end position="168"/>
    </location>
</feature>
<reference evidence="2 3" key="1">
    <citation type="submission" date="2015-04" db="EMBL/GenBank/DDBJ databases">
        <title>The draft genome sequence of Fusarium langsethiae, a T-2/HT-2 mycotoxin producer.</title>
        <authorList>
            <person name="Lysoe E."/>
            <person name="Divon H.H."/>
            <person name="Terzi V."/>
            <person name="Orru L."/>
            <person name="Lamontanara A."/>
            <person name="Kolseth A.-K."/>
            <person name="Frandsen R.J."/>
            <person name="Nielsen K."/>
            <person name="Thrane U."/>
        </authorList>
    </citation>
    <scope>NUCLEOTIDE SEQUENCE [LARGE SCALE GENOMIC DNA]</scope>
    <source>
        <strain evidence="2 3">Fl201059</strain>
    </source>
</reference>
<dbReference type="AlphaFoldDB" id="A0A0M9F3L5"/>
<dbReference type="OrthoDB" id="5397183at2759"/>
<proteinExistence type="predicted"/>
<evidence type="ECO:0000256" key="1">
    <source>
        <dbReference type="SAM" id="MobiDB-lite"/>
    </source>
</evidence>
<feature type="compositionally biased region" description="Polar residues" evidence="1">
    <location>
        <begin position="1"/>
        <end position="18"/>
    </location>
</feature>
<evidence type="ECO:0000313" key="2">
    <source>
        <dbReference type="EMBL" id="KPA45240.1"/>
    </source>
</evidence>